<keyword evidence="3" id="KW-1185">Reference proteome</keyword>
<sequence>MEWSVGFRSIERTPTTQANNQLSKLSEEPAQTTKRTNRGRLSNPDRRGNLRPEVGDKRFSVGNIRDVGTSEMQRRLAELRNLFERQCQSHEIDHWAGSVLSHAKKLAAGERGCCACAQPDWLAVWS</sequence>
<proteinExistence type="predicted"/>
<evidence type="ECO:0000313" key="2">
    <source>
        <dbReference type="EMBL" id="KLU03938.1"/>
    </source>
</evidence>
<evidence type="ECO:0000256" key="1">
    <source>
        <dbReference type="SAM" id="MobiDB-lite"/>
    </source>
</evidence>
<organism evidence="2 3">
    <name type="scientific">Rhodopirellula islandica</name>
    <dbReference type="NCBI Taxonomy" id="595434"/>
    <lineage>
        <taxon>Bacteria</taxon>
        <taxon>Pseudomonadati</taxon>
        <taxon>Planctomycetota</taxon>
        <taxon>Planctomycetia</taxon>
        <taxon>Pirellulales</taxon>
        <taxon>Pirellulaceae</taxon>
        <taxon>Rhodopirellula</taxon>
    </lineage>
</organism>
<dbReference type="EMBL" id="LECT01000030">
    <property type="protein sequence ID" value="KLU03938.1"/>
    <property type="molecule type" value="Genomic_DNA"/>
</dbReference>
<gene>
    <name evidence="2" type="ORF">RISK_003907</name>
</gene>
<feature type="compositionally biased region" description="Basic and acidic residues" evidence="1">
    <location>
        <begin position="43"/>
        <end position="57"/>
    </location>
</feature>
<accession>A0A0J1BBM6</accession>
<feature type="compositionally biased region" description="Polar residues" evidence="1">
    <location>
        <begin position="12"/>
        <end position="34"/>
    </location>
</feature>
<protein>
    <submittedName>
        <fullName evidence="2">Uncharacterized protein</fullName>
    </submittedName>
</protein>
<comment type="caution">
    <text evidence="2">The sequence shown here is derived from an EMBL/GenBank/DDBJ whole genome shotgun (WGS) entry which is preliminary data.</text>
</comment>
<feature type="region of interest" description="Disordered" evidence="1">
    <location>
        <begin position="1"/>
        <end position="57"/>
    </location>
</feature>
<reference evidence="2" key="1">
    <citation type="submission" date="2015-05" db="EMBL/GenBank/DDBJ databases">
        <title>Permanent draft genome of Rhodopirellula islandicus K833.</title>
        <authorList>
            <person name="Kizina J."/>
            <person name="Richter M."/>
            <person name="Glockner F.O."/>
            <person name="Harder J."/>
        </authorList>
    </citation>
    <scope>NUCLEOTIDE SEQUENCE [LARGE SCALE GENOMIC DNA]</scope>
    <source>
        <strain evidence="2">K833</strain>
    </source>
</reference>
<dbReference type="AlphaFoldDB" id="A0A0J1BBM6"/>
<dbReference type="Proteomes" id="UP000036367">
    <property type="component" value="Unassembled WGS sequence"/>
</dbReference>
<name>A0A0J1BBM6_RHOIS</name>
<evidence type="ECO:0000313" key="3">
    <source>
        <dbReference type="Proteomes" id="UP000036367"/>
    </source>
</evidence>